<evidence type="ECO:0000313" key="2">
    <source>
        <dbReference type="Proteomes" id="UP000178086"/>
    </source>
</evidence>
<organism evidence="1 2">
    <name type="scientific">Candidatus Aquicultor primus</name>
    <dbReference type="NCBI Taxonomy" id="1797195"/>
    <lineage>
        <taxon>Bacteria</taxon>
        <taxon>Bacillati</taxon>
        <taxon>Actinomycetota</taxon>
        <taxon>Candidatus Aquicultoria</taxon>
        <taxon>Candidatus Aquicultorales</taxon>
        <taxon>Candidatus Aquicultoraceae</taxon>
        <taxon>Candidatus Aquicultor</taxon>
    </lineage>
</organism>
<dbReference type="Proteomes" id="UP000178086">
    <property type="component" value="Unassembled WGS sequence"/>
</dbReference>
<gene>
    <name evidence="1" type="ORF">A2074_08280</name>
</gene>
<sequence length="87" mass="10116">MNKADKYSSRIAEIFIQRKSGEFNRYLELRGKIDCAYPQYQDFAANATYGILLPLYRRVRLDRPPDMLQNELAAKISTLTPIFALIE</sequence>
<comment type="caution">
    <text evidence="1">The sequence shown here is derived from an EMBL/GenBank/DDBJ whole genome shotgun (WGS) entry which is preliminary data.</text>
</comment>
<dbReference type="EMBL" id="MELI01000106">
    <property type="protein sequence ID" value="OFW31992.1"/>
    <property type="molecule type" value="Genomic_DNA"/>
</dbReference>
<reference evidence="1 2" key="1">
    <citation type="journal article" date="2016" name="Nat. Commun.">
        <title>Thousands of microbial genomes shed light on interconnected biogeochemical processes in an aquifer system.</title>
        <authorList>
            <person name="Anantharaman K."/>
            <person name="Brown C.T."/>
            <person name="Hug L.A."/>
            <person name="Sharon I."/>
            <person name="Castelle C.J."/>
            <person name="Probst A.J."/>
            <person name="Thomas B.C."/>
            <person name="Singh A."/>
            <person name="Wilkins M.J."/>
            <person name="Karaoz U."/>
            <person name="Brodie E.L."/>
            <person name="Williams K.H."/>
            <person name="Hubbard S.S."/>
            <person name="Banfield J.F."/>
        </authorList>
    </citation>
    <scope>NUCLEOTIDE SEQUENCE [LARGE SCALE GENOMIC DNA]</scope>
</reference>
<accession>A0A1F2UG35</accession>
<protein>
    <submittedName>
        <fullName evidence="1">Uncharacterized protein</fullName>
    </submittedName>
</protein>
<evidence type="ECO:0000313" key="1">
    <source>
        <dbReference type="EMBL" id="OFW31992.1"/>
    </source>
</evidence>
<proteinExistence type="predicted"/>
<dbReference type="AlphaFoldDB" id="A0A1F2UG35"/>
<name>A0A1F2UG35_9ACTN</name>